<comment type="caution">
    <text evidence="7">The sequence shown here is derived from an EMBL/GenBank/DDBJ whole genome shotgun (WGS) entry which is preliminary data.</text>
</comment>
<evidence type="ECO:0000256" key="4">
    <source>
        <dbReference type="ARBA" id="ARBA00022989"/>
    </source>
</evidence>
<keyword evidence="5 6" id="KW-0472">Membrane</keyword>
<feature type="transmembrane region" description="Helical" evidence="6">
    <location>
        <begin position="69"/>
        <end position="89"/>
    </location>
</feature>
<keyword evidence="3 6" id="KW-0812">Transmembrane</keyword>
<evidence type="ECO:0000256" key="5">
    <source>
        <dbReference type="ARBA" id="ARBA00023136"/>
    </source>
</evidence>
<evidence type="ECO:0000256" key="1">
    <source>
        <dbReference type="ARBA" id="ARBA00004651"/>
    </source>
</evidence>
<feature type="transmembrane region" description="Helical" evidence="6">
    <location>
        <begin position="37"/>
        <end position="57"/>
    </location>
</feature>
<dbReference type="PATRIC" id="fig|1283301.3.peg.6674"/>
<keyword evidence="8" id="KW-1185">Reference proteome</keyword>
<feature type="transmembrane region" description="Helical" evidence="6">
    <location>
        <begin position="178"/>
        <end position="197"/>
    </location>
</feature>
<evidence type="ECO:0000256" key="2">
    <source>
        <dbReference type="ARBA" id="ARBA00022475"/>
    </source>
</evidence>
<dbReference type="AlphaFoldDB" id="S4MRQ1"/>
<evidence type="ECO:0000256" key="3">
    <source>
        <dbReference type="ARBA" id="ARBA00022692"/>
    </source>
</evidence>
<feature type="transmembrane region" description="Helical" evidence="6">
    <location>
        <begin position="145"/>
        <end position="166"/>
    </location>
</feature>
<dbReference type="HOGENOM" id="CLU_087840_0_1_11"/>
<name>S4MRQ1_9ACTN</name>
<dbReference type="InterPro" id="IPR001123">
    <property type="entry name" value="LeuE-type"/>
</dbReference>
<feature type="transmembrane region" description="Helical" evidence="6">
    <location>
        <begin position="109"/>
        <end position="139"/>
    </location>
</feature>
<dbReference type="GO" id="GO:0015171">
    <property type="term" value="F:amino acid transmembrane transporter activity"/>
    <property type="evidence" value="ECO:0007669"/>
    <property type="project" value="TreeGrafter"/>
</dbReference>
<keyword evidence="4 6" id="KW-1133">Transmembrane helix</keyword>
<proteinExistence type="predicted"/>
<dbReference type="PANTHER" id="PTHR30086">
    <property type="entry name" value="ARGININE EXPORTER PROTEIN ARGO"/>
    <property type="match status" value="1"/>
</dbReference>
<sequence length="202" mass="21735">MDAYFAGMLLGLAMITPIGPQNIFLINQGFTFGVPRVFVAVVAAGVCDTVLISLGGAGTSAVLNRVPGIKSFLLAAGVVFLTYLAVKSFRSRPEDFDQSTPPEMRWRRVVAQCTSVTVFNPHAVLDVVGILGVAIAAQAPDHRPIFAAGTVSASWLWFTLLALGASTLRRWLTPQRRVWIDRGSGTLMLVFAALFLGELLRS</sequence>
<reference evidence="7 8" key="1">
    <citation type="submission" date="2013-02" db="EMBL/GenBank/DDBJ databases">
        <title>Draft Genome Sequence of Streptomyces afghaniensis, Which Produces Compounds of the Julimycin B-Complex.</title>
        <authorList>
            <person name="Gruening B.A."/>
            <person name="Praeg A."/>
            <person name="Erxleben A."/>
            <person name="Guenther S."/>
            <person name="Fiedler H.-P."/>
            <person name="Goodfellow M."/>
            <person name="Mueller M."/>
        </authorList>
    </citation>
    <scope>NUCLEOTIDE SEQUENCE [LARGE SCALE GENOMIC DNA]</scope>
    <source>
        <strain evidence="7 8">772</strain>
    </source>
</reference>
<comment type="subcellular location">
    <subcellularLocation>
        <location evidence="1">Cell membrane</location>
        <topology evidence="1">Multi-pass membrane protein</topology>
    </subcellularLocation>
</comment>
<dbReference type="Proteomes" id="UP000015001">
    <property type="component" value="Unassembled WGS sequence"/>
</dbReference>
<protein>
    <submittedName>
        <fullName evidence="7">Putative amino-acid transporter YisU</fullName>
    </submittedName>
</protein>
<dbReference type="Pfam" id="PF01810">
    <property type="entry name" value="LysE"/>
    <property type="match status" value="1"/>
</dbReference>
<evidence type="ECO:0000313" key="7">
    <source>
        <dbReference type="EMBL" id="EPJ36252.1"/>
    </source>
</evidence>
<gene>
    <name evidence="7" type="ORF">STAFG_6720</name>
</gene>
<feature type="transmembrane region" description="Helical" evidence="6">
    <location>
        <begin position="6"/>
        <end position="25"/>
    </location>
</feature>
<dbReference type="EMBL" id="AOPY01001577">
    <property type="protein sequence ID" value="EPJ36252.1"/>
    <property type="molecule type" value="Genomic_DNA"/>
</dbReference>
<dbReference type="GO" id="GO:0005886">
    <property type="term" value="C:plasma membrane"/>
    <property type="evidence" value="ECO:0007669"/>
    <property type="project" value="UniProtKB-SubCell"/>
</dbReference>
<dbReference type="PANTHER" id="PTHR30086:SF20">
    <property type="entry name" value="ARGININE EXPORTER PROTEIN ARGO-RELATED"/>
    <property type="match status" value="1"/>
</dbReference>
<evidence type="ECO:0000256" key="6">
    <source>
        <dbReference type="SAM" id="Phobius"/>
    </source>
</evidence>
<keyword evidence="2" id="KW-1003">Cell membrane</keyword>
<accession>S4MRQ1</accession>
<organism evidence="7 8">
    <name type="scientific">Streptomyces afghaniensis 772</name>
    <dbReference type="NCBI Taxonomy" id="1283301"/>
    <lineage>
        <taxon>Bacteria</taxon>
        <taxon>Bacillati</taxon>
        <taxon>Actinomycetota</taxon>
        <taxon>Actinomycetes</taxon>
        <taxon>Kitasatosporales</taxon>
        <taxon>Streptomycetaceae</taxon>
        <taxon>Streptomyces</taxon>
    </lineage>
</organism>
<evidence type="ECO:0000313" key="8">
    <source>
        <dbReference type="Proteomes" id="UP000015001"/>
    </source>
</evidence>